<dbReference type="Pfam" id="PF04480">
    <property type="entry name" value="DUF559"/>
    <property type="match status" value="1"/>
</dbReference>
<proteinExistence type="predicted"/>
<evidence type="ECO:0000259" key="1">
    <source>
        <dbReference type="Pfam" id="PF04480"/>
    </source>
</evidence>
<dbReference type="InterPro" id="IPR007569">
    <property type="entry name" value="DUF559"/>
</dbReference>
<organism evidence="2 3">
    <name type="scientific">Draconibacterium sediminis</name>
    <dbReference type="NCBI Taxonomy" id="1544798"/>
    <lineage>
        <taxon>Bacteria</taxon>
        <taxon>Pseudomonadati</taxon>
        <taxon>Bacteroidota</taxon>
        <taxon>Bacteroidia</taxon>
        <taxon>Marinilabiliales</taxon>
        <taxon>Prolixibacteraceae</taxon>
        <taxon>Draconibacterium</taxon>
    </lineage>
</organism>
<dbReference type="PANTHER" id="PTHR38590">
    <property type="entry name" value="BLL0828 PROTEIN"/>
    <property type="match status" value="1"/>
</dbReference>
<dbReference type="InterPro" id="IPR011335">
    <property type="entry name" value="Restrct_endonuc-II-like"/>
</dbReference>
<dbReference type="STRING" id="1544798.LH29_01570"/>
<reference evidence="2 3" key="1">
    <citation type="submission" date="2014-09" db="EMBL/GenBank/DDBJ databases">
        <title>Draft Genome Sequence of Draconibacterium sp. JN14CK-3.</title>
        <authorList>
            <person name="Dong C."/>
            <person name="Lai Q."/>
            <person name="Shao Z."/>
        </authorList>
    </citation>
    <scope>NUCLEOTIDE SEQUENCE [LARGE SCALE GENOMIC DNA]</scope>
    <source>
        <strain evidence="2 3">JN14CK-3</strain>
    </source>
</reference>
<accession>A0A0D8JEI3</accession>
<name>A0A0D8JEI3_9BACT</name>
<dbReference type="RefSeq" id="WP_045025797.1">
    <property type="nucleotide sequence ID" value="NZ_JRHC01000001.1"/>
</dbReference>
<comment type="caution">
    <text evidence="2">The sequence shown here is derived from an EMBL/GenBank/DDBJ whole genome shotgun (WGS) entry which is preliminary data.</text>
</comment>
<dbReference type="AlphaFoldDB" id="A0A0D8JEI3"/>
<dbReference type="CDD" id="cd01038">
    <property type="entry name" value="Endonuclease_DUF559"/>
    <property type="match status" value="1"/>
</dbReference>
<dbReference type="Proteomes" id="UP000032544">
    <property type="component" value="Unassembled WGS sequence"/>
</dbReference>
<dbReference type="Gene3D" id="3.40.960.10">
    <property type="entry name" value="VSR Endonuclease"/>
    <property type="match status" value="1"/>
</dbReference>
<dbReference type="EMBL" id="JRHC01000001">
    <property type="protein sequence ID" value="KJF44238.1"/>
    <property type="molecule type" value="Genomic_DNA"/>
</dbReference>
<evidence type="ECO:0000313" key="2">
    <source>
        <dbReference type="EMBL" id="KJF44238.1"/>
    </source>
</evidence>
<sequence>MKLHNRRFFKPIRKHLRNHGTAAEATLWKILRQSQVGGYKFRRQHSIGKYIVDFFCFELMLAIELDGEVHADLNSIARDTERDEELNKLGITVLRYENRWVYEYPEVIKQDIIDFGKKREIMG</sequence>
<dbReference type="OrthoDB" id="9798754at2"/>
<keyword evidence="3" id="KW-1185">Reference proteome</keyword>
<feature type="domain" description="DUF559" evidence="1">
    <location>
        <begin position="14"/>
        <end position="113"/>
    </location>
</feature>
<dbReference type="SUPFAM" id="SSF52980">
    <property type="entry name" value="Restriction endonuclease-like"/>
    <property type="match status" value="1"/>
</dbReference>
<dbReference type="PANTHER" id="PTHR38590:SF1">
    <property type="entry name" value="BLL0828 PROTEIN"/>
    <property type="match status" value="1"/>
</dbReference>
<gene>
    <name evidence="2" type="ORF">LH29_01570</name>
</gene>
<dbReference type="InterPro" id="IPR047216">
    <property type="entry name" value="Endonuclease_DUF559_bact"/>
</dbReference>
<protein>
    <recommendedName>
        <fullName evidence="1">DUF559 domain-containing protein</fullName>
    </recommendedName>
</protein>
<evidence type="ECO:0000313" key="3">
    <source>
        <dbReference type="Proteomes" id="UP000032544"/>
    </source>
</evidence>